<proteinExistence type="predicted"/>
<feature type="compositionally biased region" description="Basic residues" evidence="1">
    <location>
        <begin position="886"/>
        <end position="904"/>
    </location>
</feature>
<protein>
    <submittedName>
        <fullName evidence="2">Uncharacterized protein</fullName>
    </submittedName>
</protein>
<dbReference type="AlphaFoldDB" id="A0A9P6CXE5"/>
<reference evidence="2" key="1">
    <citation type="submission" date="2020-11" db="EMBL/GenBank/DDBJ databases">
        <authorList>
            <consortium name="DOE Joint Genome Institute"/>
            <person name="Ahrendt S."/>
            <person name="Riley R."/>
            <person name="Andreopoulos W."/>
            <person name="Labutti K."/>
            <person name="Pangilinan J."/>
            <person name="Ruiz-Duenas F.J."/>
            <person name="Barrasa J.M."/>
            <person name="Sanchez-Garcia M."/>
            <person name="Camarero S."/>
            <person name="Miyauchi S."/>
            <person name="Serrano A."/>
            <person name="Linde D."/>
            <person name="Babiker R."/>
            <person name="Drula E."/>
            <person name="Ayuso-Fernandez I."/>
            <person name="Pacheco R."/>
            <person name="Padilla G."/>
            <person name="Ferreira P."/>
            <person name="Barriuso J."/>
            <person name="Kellner H."/>
            <person name="Castanera R."/>
            <person name="Alfaro M."/>
            <person name="Ramirez L."/>
            <person name="Pisabarro A.G."/>
            <person name="Kuo A."/>
            <person name="Tritt A."/>
            <person name="Lipzen A."/>
            <person name="He G."/>
            <person name="Yan M."/>
            <person name="Ng V."/>
            <person name="Cullen D."/>
            <person name="Martin F."/>
            <person name="Rosso M.-N."/>
            <person name="Henrissat B."/>
            <person name="Hibbett D."/>
            <person name="Martinez A.T."/>
            <person name="Grigoriev I.V."/>
        </authorList>
    </citation>
    <scope>NUCLEOTIDE SEQUENCE</scope>
    <source>
        <strain evidence="2">CIRM-BRFM 674</strain>
    </source>
</reference>
<keyword evidence="3" id="KW-1185">Reference proteome</keyword>
<name>A0A9P6CXE5_9AGAR</name>
<feature type="region of interest" description="Disordered" evidence="1">
    <location>
        <begin position="880"/>
        <end position="904"/>
    </location>
</feature>
<dbReference type="EMBL" id="MU155160">
    <property type="protein sequence ID" value="KAF9482872.1"/>
    <property type="molecule type" value="Genomic_DNA"/>
</dbReference>
<evidence type="ECO:0000313" key="3">
    <source>
        <dbReference type="Proteomes" id="UP000807469"/>
    </source>
</evidence>
<organism evidence="2 3">
    <name type="scientific">Pholiota conissans</name>
    <dbReference type="NCBI Taxonomy" id="109636"/>
    <lineage>
        <taxon>Eukaryota</taxon>
        <taxon>Fungi</taxon>
        <taxon>Dikarya</taxon>
        <taxon>Basidiomycota</taxon>
        <taxon>Agaricomycotina</taxon>
        <taxon>Agaricomycetes</taxon>
        <taxon>Agaricomycetidae</taxon>
        <taxon>Agaricales</taxon>
        <taxon>Agaricineae</taxon>
        <taxon>Strophariaceae</taxon>
        <taxon>Pholiota</taxon>
    </lineage>
</organism>
<accession>A0A9P6CXE5</accession>
<evidence type="ECO:0000256" key="1">
    <source>
        <dbReference type="SAM" id="MobiDB-lite"/>
    </source>
</evidence>
<gene>
    <name evidence="2" type="ORF">BDN70DRAFT_379948</name>
</gene>
<dbReference type="OrthoDB" id="2393824at2759"/>
<evidence type="ECO:0000313" key="2">
    <source>
        <dbReference type="EMBL" id="KAF9482872.1"/>
    </source>
</evidence>
<dbReference type="Proteomes" id="UP000807469">
    <property type="component" value="Unassembled WGS sequence"/>
</dbReference>
<sequence length="904" mass="102419">METSSVDEKVQRLGSKFDIEIVEEASYILWYVCRDTNPLYSKLQDCITALSSDDELYRALKIAHGEGNYREIRAWKKSAEIDHHSQDATLDAVIDKILEEIKPIMTKLVSGDIVFPTWAPPEGSLAPEVIQHLARLKIPSLKGKPNLLLHGLGSFSRDEELEKRLKNIFMANNHTFFVNTSGSGKTRLLLEGLCENWGFYFTSLVDSSLLGSSDVQNAIKTHVPDSPKFRHILPPMGSAGYEPALKINREIAGRVFRQIFLARLIIFNLFTESMVQHMKTRNPSENVAVYKARWLFLQLRPSSVRPQLWDVFDSLSSKLSTASDSYINKQTKLILVNVRSRCSELESTASWKETTMSTSEAAQTPLFCVLDEAQHAATQLSSSFRSDHSGSHRPILREIVKAWEGQSFGEGVFMVVAGTGISKDVVDQAMASAIMKDSKYRWCSDTGAFDKVDVQRQYIEKYLPKSLLESEAGVRLLERAWYWLHGRYRFTAGYVAELLLNGFKRPHGLLNAYVQHFTSFHITDAPHFVEDEGLEPLPVLSQYRLDFSKLKKNNDMLATIHQLTTHYIMRSVLPLTLGKDEVTYVEYGFARFVDAETKTVAVDEPLVLLAATHWINSNHRSSYKFFAKQIHLHDSDSNGFENYIAYCIDMLFSCRRRVNEIFLFNGQPPPWSDLEADLVALHRTDLGAVEENTVRHCNFTGPSVTLGTNAKAPENTTKWLAHRSHTPICFPHVSMGPDLLFILRLSDSSLIWVALQAKYSLGTGNSKTLSRLYLRRAMRSVTPSEFFIDKEGRQFSPASHPSLVEDTSQHLLALPHRRSDVGKYSLLRVVASFPADTKLKRCLDEDPDADGHPIATLNMDLLKQITKRFSPVDFLQGLQDDLQNSGKRKRGVPDRTKRRVKIKI</sequence>
<comment type="caution">
    <text evidence="2">The sequence shown here is derived from an EMBL/GenBank/DDBJ whole genome shotgun (WGS) entry which is preliminary data.</text>
</comment>